<keyword evidence="3" id="KW-1185">Reference proteome</keyword>
<gene>
    <name evidence="2" type="ORF">SAMN04487818_113158</name>
</gene>
<dbReference type="GO" id="GO:0016829">
    <property type="term" value="F:lyase activity"/>
    <property type="evidence" value="ECO:0007669"/>
    <property type="project" value="InterPro"/>
</dbReference>
<evidence type="ECO:0000313" key="3">
    <source>
        <dbReference type="Proteomes" id="UP000199051"/>
    </source>
</evidence>
<dbReference type="InterPro" id="IPR010451">
    <property type="entry name" value="Acetoacetate_decarboxylase"/>
</dbReference>
<feature type="region of interest" description="Disordered" evidence="1">
    <location>
        <begin position="1"/>
        <end position="49"/>
    </location>
</feature>
<dbReference type="AlphaFoldDB" id="A0A1H9X8V8"/>
<dbReference type="NCBIfam" id="TIGR04460">
    <property type="entry name" value="endura_MppR"/>
    <property type="match status" value="1"/>
</dbReference>
<name>A0A1H9X8V8_9PSEU</name>
<feature type="compositionally biased region" description="Pro residues" evidence="1">
    <location>
        <begin position="8"/>
        <end position="36"/>
    </location>
</feature>
<dbReference type="RefSeq" id="WP_092784997.1">
    <property type="nucleotide sequence ID" value="NZ_FOGI01000013.1"/>
</dbReference>
<dbReference type="EMBL" id="FOGI01000013">
    <property type="protein sequence ID" value="SES42580.1"/>
    <property type="molecule type" value="Genomic_DNA"/>
</dbReference>
<dbReference type="Proteomes" id="UP000199051">
    <property type="component" value="Unassembled WGS sequence"/>
</dbReference>
<dbReference type="InterPro" id="IPR031022">
    <property type="entry name" value="Endura_MppR"/>
</dbReference>
<proteinExistence type="predicted"/>
<protein>
    <submittedName>
        <fullName evidence="2">Enduracididine biosynthesis enzyme MppR</fullName>
    </submittedName>
</protein>
<dbReference type="SUPFAM" id="SSF160104">
    <property type="entry name" value="Acetoacetate decarboxylase-like"/>
    <property type="match status" value="1"/>
</dbReference>
<evidence type="ECO:0000256" key="1">
    <source>
        <dbReference type="SAM" id="MobiDB-lite"/>
    </source>
</evidence>
<dbReference type="Pfam" id="PF06314">
    <property type="entry name" value="ADC"/>
    <property type="match status" value="1"/>
</dbReference>
<evidence type="ECO:0000313" key="2">
    <source>
        <dbReference type="EMBL" id="SES42580.1"/>
    </source>
</evidence>
<reference evidence="3" key="1">
    <citation type="submission" date="2016-10" db="EMBL/GenBank/DDBJ databases">
        <authorList>
            <person name="Varghese N."/>
            <person name="Submissions S."/>
        </authorList>
    </citation>
    <scope>NUCLEOTIDE SEQUENCE [LARGE SCALE GENOMIC DNA]</scope>
    <source>
        <strain evidence="3">DSM 44260</strain>
    </source>
</reference>
<organism evidence="2 3">
    <name type="scientific">Actinokineospora terrae</name>
    <dbReference type="NCBI Taxonomy" id="155974"/>
    <lineage>
        <taxon>Bacteria</taxon>
        <taxon>Bacillati</taxon>
        <taxon>Actinomycetota</taxon>
        <taxon>Actinomycetes</taxon>
        <taxon>Pseudonocardiales</taxon>
        <taxon>Pseudonocardiaceae</taxon>
        <taxon>Actinokineospora</taxon>
    </lineage>
</organism>
<dbReference type="STRING" id="155974.SAMN04487818_113158"/>
<accession>A0A1H9X8V8</accession>
<dbReference type="Gene3D" id="2.40.400.10">
    <property type="entry name" value="Acetoacetate decarboxylase-like"/>
    <property type="match status" value="1"/>
</dbReference>
<sequence>MTQSPTLAPIPSPPAHPAPIPSPPAHPAPIPSPPARTGPGGYSLPLSPSGRSSMLTPPPWHFAGEVVMVDYRVDPDAAASFLPPELDLGPDPGAAAAIWAQWQWCSESADELGSPQRCQFGEFLILLACEYRGRPMARCPFAWVDHPVPMVRGWVQGMPKQLGAIHQTRPMRVGSAGPRLGAAGRFDGTVAVEGRQIAQASVVVTEEAVRPPALHTVPLVHTRTFPAWLPGEEPLAQLVSSTVTDVEFSEVWSGSASLRLDGDAIPDLGLLAPVAVGAGHVFGYAETLHGGSALT</sequence>
<dbReference type="InterPro" id="IPR023375">
    <property type="entry name" value="ADC_dom_sf"/>
</dbReference>